<organism evidence="16 17">
    <name type="scientific">Schizopora paradoxa</name>
    <dbReference type="NCBI Taxonomy" id="27342"/>
    <lineage>
        <taxon>Eukaryota</taxon>
        <taxon>Fungi</taxon>
        <taxon>Dikarya</taxon>
        <taxon>Basidiomycota</taxon>
        <taxon>Agaricomycotina</taxon>
        <taxon>Agaricomycetes</taxon>
        <taxon>Hymenochaetales</taxon>
        <taxon>Schizoporaceae</taxon>
        <taxon>Schizopora</taxon>
    </lineage>
</organism>
<keyword evidence="7" id="KW-0833">Ubl conjugation pathway</keyword>
<evidence type="ECO:0000256" key="7">
    <source>
        <dbReference type="ARBA" id="ARBA00022786"/>
    </source>
</evidence>
<dbReference type="PROSITE" id="PS50103">
    <property type="entry name" value="ZF_C3H1"/>
    <property type="match status" value="1"/>
</dbReference>
<dbReference type="GO" id="GO:0016567">
    <property type="term" value="P:protein ubiquitination"/>
    <property type="evidence" value="ECO:0007669"/>
    <property type="project" value="InterPro"/>
</dbReference>
<evidence type="ECO:0000259" key="14">
    <source>
        <dbReference type="PROSITE" id="PS50103"/>
    </source>
</evidence>
<evidence type="ECO:0000256" key="9">
    <source>
        <dbReference type="PROSITE-ProRule" id="PRU00176"/>
    </source>
</evidence>
<dbReference type="InterPro" id="IPR012677">
    <property type="entry name" value="Nucleotide-bd_a/b_plait_sf"/>
</dbReference>
<evidence type="ECO:0000256" key="2">
    <source>
        <dbReference type="ARBA" id="ARBA00012251"/>
    </source>
</evidence>
<keyword evidence="4 10" id="KW-0479">Metal-binding</keyword>
<keyword evidence="9" id="KW-0694">RNA-binding</keyword>
<feature type="domain" description="RING-type" evidence="12">
    <location>
        <begin position="825"/>
        <end position="866"/>
    </location>
</feature>
<dbReference type="CDD" id="cd00590">
    <property type="entry name" value="RRM_SF"/>
    <property type="match status" value="2"/>
</dbReference>
<dbReference type="EMBL" id="KQ085920">
    <property type="protein sequence ID" value="KLO16123.1"/>
    <property type="molecule type" value="Genomic_DNA"/>
</dbReference>
<dbReference type="InParanoid" id="A0A0H2S307"/>
<dbReference type="CDD" id="cd20335">
    <property type="entry name" value="BRcat_RBR"/>
    <property type="match status" value="1"/>
</dbReference>
<evidence type="ECO:0000259" key="15">
    <source>
        <dbReference type="PROSITE" id="PS51873"/>
    </source>
</evidence>
<dbReference type="Proteomes" id="UP000053477">
    <property type="component" value="Unassembled WGS sequence"/>
</dbReference>
<evidence type="ECO:0000256" key="5">
    <source>
        <dbReference type="ARBA" id="ARBA00022737"/>
    </source>
</evidence>
<dbReference type="InterPro" id="IPR044066">
    <property type="entry name" value="TRIAD_supradom"/>
</dbReference>
<reference evidence="16 17" key="1">
    <citation type="submission" date="2015-04" db="EMBL/GenBank/DDBJ databases">
        <title>Complete genome sequence of Schizopora paradoxa KUC8140, a cosmopolitan wood degrader in East Asia.</title>
        <authorList>
            <consortium name="DOE Joint Genome Institute"/>
            <person name="Min B."/>
            <person name="Park H."/>
            <person name="Jang Y."/>
            <person name="Kim J.-J."/>
            <person name="Kim K.H."/>
            <person name="Pangilinan J."/>
            <person name="Lipzen A."/>
            <person name="Riley R."/>
            <person name="Grigoriev I.V."/>
            <person name="Spatafora J.W."/>
            <person name="Choi I.-G."/>
        </authorList>
    </citation>
    <scope>NUCLEOTIDE SEQUENCE [LARGE SCALE GENOMIC DNA]</scope>
    <source>
        <strain evidence="16 17">KUC8140</strain>
    </source>
</reference>
<dbReference type="SUPFAM" id="SSF54928">
    <property type="entry name" value="RNA-binding domain, RBD"/>
    <property type="match status" value="2"/>
</dbReference>
<dbReference type="PROSITE" id="PS50089">
    <property type="entry name" value="ZF_RING_2"/>
    <property type="match status" value="1"/>
</dbReference>
<feature type="compositionally biased region" description="Basic residues" evidence="11">
    <location>
        <begin position="1"/>
        <end position="12"/>
    </location>
</feature>
<name>A0A0H2S307_9AGAM</name>
<keyword evidence="17" id="KW-1185">Reference proteome</keyword>
<gene>
    <name evidence="16" type="ORF">SCHPADRAFT_848554</name>
</gene>
<dbReference type="InterPro" id="IPR018957">
    <property type="entry name" value="Znf_C3HC4_RING-type"/>
</dbReference>
<dbReference type="Pfam" id="PF00097">
    <property type="entry name" value="zf-C3HC4"/>
    <property type="match status" value="1"/>
</dbReference>
<dbReference type="PROSITE" id="PS50102">
    <property type="entry name" value="RRM"/>
    <property type="match status" value="2"/>
</dbReference>
<dbReference type="PANTHER" id="PTHR11685">
    <property type="entry name" value="RBR FAMILY RING FINGER AND IBR DOMAIN-CONTAINING"/>
    <property type="match status" value="1"/>
</dbReference>
<accession>A0A0H2S307</accession>
<dbReference type="GO" id="GO:0003723">
    <property type="term" value="F:RNA binding"/>
    <property type="evidence" value="ECO:0007669"/>
    <property type="project" value="UniProtKB-UniRule"/>
</dbReference>
<proteinExistence type="predicted"/>
<dbReference type="OrthoDB" id="10009520at2759"/>
<feature type="domain" description="C3H1-type" evidence="14">
    <location>
        <begin position="80"/>
        <end position="106"/>
    </location>
</feature>
<evidence type="ECO:0000256" key="3">
    <source>
        <dbReference type="ARBA" id="ARBA00022679"/>
    </source>
</evidence>
<dbReference type="Gene3D" id="1.20.120.1750">
    <property type="match status" value="1"/>
</dbReference>
<feature type="domain" description="RRM" evidence="13">
    <location>
        <begin position="525"/>
        <end position="609"/>
    </location>
</feature>
<dbReference type="Pfam" id="PF01485">
    <property type="entry name" value="IBR"/>
    <property type="match status" value="1"/>
</dbReference>
<evidence type="ECO:0000256" key="1">
    <source>
        <dbReference type="ARBA" id="ARBA00001798"/>
    </source>
</evidence>
<keyword evidence="3" id="KW-0808">Transferase</keyword>
<dbReference type="InterPro" id="IPR000571">
    <property type="entry name" value="Znf_CCCH"/>
</dbReference>
<dbReference type="PROSITE" id="PS51873">
    <property type="entry name" value="TRIAD"/>
    <property type="match status" value="1"/>
</dbReference>
<dbReference type="InterPro" id="IPR013087">
    <property type="entry name" value="Znf_C2H2_type"/>
</dbReference>
<keyword evidence="5" id="KW-0677">Repeat</keyword>
<dbReference type="PROSITE" id="PS00028">
    <property type="entry name" value="ZINC_FINGER_C2H2_1"/>
    <property type="match status" value="1"/>
</dbReference>
<dbReference type="Gene3D" id="3.30.1370.210">
    <property type="match status" value="1"/>
</dbReference>
<evidence type="ECO:0000259" key="12">
    <source>
        <dbReference type="PROSITE" id="PS50089"/>
    </source>
</evidence>
<feature type="domain" description="RING-type" evidence="15">
    <location>
        <begin position="821"/>
        <end position="1030"/>
    </location>
</feature>
<feature type="zinc finger region" description="C3H1-type" evidence="10">
    <location>
        <begin position="80"/>
        <end position="106"/>
    </location>
</feature>
<dbReference type="Gene3D" id="3.30.70.330">
    <property type="match status" value="1"/>
</dbReference>
<dbReference type="GO" id="GO:0008270">
    <property type="term" value="F:zinc ion binding"/>
    <property type="evidence" value="ECO:0007669"/>
    <property type="project" value="UniProtKB-KW"/>
</dbReference>
<protein>
    <recommendedName>
        <fullName evidence="2">RBR-type E3 ubiquitin transferase</fullName>
        <ecNumber evidence="2">2.3.2.31</ecNumber>
    </recommendedName>
</protein>
<dbReference type="GO" id="GO:0061630">
    <property type="term" value="F:ubiquitin protein ligase activity"/>
    <property type="evidence" value="ECO:0007669"/>
    <property type="project" value="UniProtKB-EC"/>
</dbReference>
<dbReference type="Pfam" id="PF00076">
    <property type="entry name" value="RRM_1"/>
    <property type="match status" value="1"/>
</dbReference>
<dbReference type="InterPro" id="IPR035979">
    <property type="entry name" value="RBD_domain_sf"/>
</dbReference>
<evidence type="ECO:0000256" key="4">
    <source>
        <dbReference type="ARBA" id="ARBA00022723"/>
    </source>
</evidence>
<dbReference type="SUPFAM" id="SSF57850">
    <property type="entry name" value="RING/U-box"/>
    <property type="match status" value="2"/>
</dbReference>
<dbReference type="InterPro" id="IPR001841">
    <property type="entry name" value="Znf_RING"/>
</dbReference>
<comment type="catalytic activity">
    <reaction evidence="1">
        <text>[E2 ubiquitin-conjugating enzyme]-S-ubiquitinyl-L-cysteine + [acceptor protein]-L-lysine = [E2 ubiquitin-conjugating enzyme]-L-cysteine + [acceptor protein]-N(6)-ubiquitinyl-L-lysine.</text>
        <dbReference type="EC" id="2.3.2.31"/>
    </reaction>
</comment>
<dbReference type="SMART" id="SM00360">
    <property type="entry name" value="RRM"/>
    <property type="match status" value="2"/>
</dbReference>
<evidence type="ECO:0000256" key="10">
    <source>
        <dbReference type="PROSITE-ProRule" id="PRU00723"/>
    </source>
</evidence>
<sequence>MGGWKHQRRKRQLEKARKLSESACSEAPLEAGDIEVPKASLPAGRDIEHDTLGFQEDKSYSEECAVNCISLAGNQSTAVDTRDVCLNFNKGRCLYGWRCMRRHIYVSDTVLRDVESGTMCRYGSRKSCLYKGCLRLHSDEQTAETSAFGLPNEVNCKGKASGLPRTGQDTHEKDSLTNHSLFCDESTGTRAVVRLPVLRKPHTVNRKSQAAVPIATSPESVSTEDYAGCDFDERQSCFPLPFDGANAESTSAVVHLRNTSVDERNKTCENNQGGTNVTKCMYCVLGLCDGQRCRVQSSVSTTVPEKVSNTDERKDHERERLRQELIVKLFSRMKVSVGPGMQISEIAAADESSSIIIANLPSFVAEDGIRNICIRFGTVNSVRMIGRDRIKTSDDPLSAKVDFENISQAKKATKKLNGAKRFFSVLRVYNCLPGWGEDPAVGLLSNSLVRIDIPAPGRTVFLGYSSVTEAQLAIATMHGTSVKGKIVTASIYEGLPRIGESTVKLECLPDDIREEEIRSFSRSNGQILFGRTVYNSISAATSELRPYFEEHGEIIKFDFPSSTSPKDGRLNGLLQFSSPDAASAACSFLNGRRFACIGNEKLYVTHLHAISYVVTPPIFVAIRSSIYFLQDVARWHNVQLLVSSKDDIGRTRIKLLGGGSLNVLKRVKDPVEHLLAGQKVQMQSGPVWDVFFGSRVGTEFLCDVARYTGSYIRADRYKGYITVWGSSRACAQASRNIIDKAVELQSTRTFSIPFVPGMVSKLLSKDFLAIQDMLGEHNVELDLSMRCLRIRGTQLQYRSATALLQGRRAFAYHGDGPLVLTDEVCPICLSPVIEPVTLECAHKTCKSCLARYVSSSVTHRSFPIKCLGDDASCTELIPASLCRRIVPPDEFIKVVEASFHSYTAARPHEFRRCPSENCAQVYKLQNESDSRSLQCPSCLVRVCPYCHEEEHPGYQCVGMVKEDERLYKQWKDEHDVHPCPTCHADIEKVAGCNHMTCSQCKTHICWICFATFADGSDVYKHMGNIHGGIG</sequence>
<evidence type="ECO:0000313" key="16">
    <source>
        <dbReference type="EMBL" id="KLO16123.1"/>
    </source>
</evidence>
<evidence type="ECO:0000256" key="8">
    <source>
        <dbReference type="ARBA" id="ARBA00022833"/>
    </source>
</evidence>
<keyword evidence="8 10" id="KW-0862">Zinc</keyword>
<dbReference type="InterPro" id="IPR013083">
    <property type="entry name" value="Znf_RING/FYVE/PHD"/>
</dbReference>
<dbReference type="InterPro" id="IPR031127">
    <property type="entry name" value="E3_UB_ligase_RBR"/>
</dbReference>
<evidence type="ECO:0000256" key="11">
    <source>
        <dbReference type="SAM" id="MobiDB-lite"/>
    </source>
</evidence>
<dbReference type="EC" id="2.3.2.31" evidence="2"/>
<dbReference type="STRING" id="27342.A0A0H2S307"/>
<feature type="domain" description="RRM" evidence="13">
    <location>
        <begin position="353"/>
        <end position="430"/>
    </location>
</feature>
<evidence type="ECO:0000256" key="6">
    <source>
        <dbReference type="ARBA" id="ARBA00022771"/>
    </source>
</evidence>
<dbReference type="InterPro" id="IPR000504">
    <property type="entry name" value="RRM_dom"/>
</dbReference>
<keyword evidence="6 10" id="KW-0863">Zinc-finger</keyword>
<feature type="region of interest" description="Disordered" evidence="11">
    <location>
        <begin position="1"/>
        <end position="24"/>
    </location>
</feature>
<dbReference type="Pfam" id="PF22191">
    <property type="entry name" value="IBR_1"/>
    <property type="match status" value="1"/>
</dbReference>
<evidence type="ECO:0000313" key="17">
    <source>
        <dbReference type="Proteomes" id="UP000053477"/>
    </source>
</evidence>
<evidence type="ECO:0000259" key="13">
    <source>
        <dbReference type="PROSITE" id="PS50102"/>
    </source>
</evidence>
<dbReference type="InterPro" id="IPR002867">
    <property type="entry name" value="IBR_dom"/>
</dbReference>
<dbReference type="Gene3D" id="3.30.40.10">
    <property type="entry name" value="Zinc/RING finger domain, C3HC4 (zinc finger)"/>
    <property type="match status" value="1"/>
</dbReference>
<dbReference type="AlphaFoldDB" id="A0A0H2S307"/>